<dbReference type="InterPro" id="IPR011016">
    <property type="entry name" value="Znf_RING-CH"/>
</dbReference>
<gene>
    <name evidence="15" type="ORF">HK099_008104</name>
</gene>
<dbReference type="EMBL" id="JADGJW010000858">
    <property type="protein sequence ID" value="KAJ3211054.1"/>
    <property type="molecule type" value="Genomic_DNA"/>
</dbReference>
<evidence type="ECO:0000256" key="2">
    <source>
        <dbReference type="ARBA" id="ARBA00004141"/>
    </source>
</evidence>
<dbReference type="EC" id="2.3.2.27" evidence="3"/>
<accession>A0AAD5TZ63</accession>
<dbReference type="Pfam" id="PF13639">
    <property type="entry name" value="zf-RING_2"/>
    <property type="match status" value="1"/>
</dbReference>
<evidence type="ECO:0000256" key="5">
    <source>
        <dbReference type="ARBA" id="ARBA00022692"/>
    </source>
</evidence>
<keyword evidence="6" id="KW-0479">Metal-binding</keyword>
<evidence type="ECO:0000256" key="13">
    <source>
        <dbReference type="SAM" id="Phobius"/>
    </source>
</evidence>
<evidence type="ECO:0000256" key="3">
    <source>
        <dbReference type="ARBA" id="ARBA00012483"/>
    </source>
</evidence>
<dbReference type="InterPro" id="IPR001841">
    <property type="entry name" value="Znf_RING"/>
</dbReference>
<evidence type="ECO:0000256" key="12">
    <source>
        <dbReference type="PROSITE-ProRule" id="PRU00175"/>
    </source>
</evidence>
<sequence>MALKATLFSSLNNNSSTQIITTISVSPLYLTIGDAQLGTLIDIKDNCVITKNNFFTNVVNTTTTYLNSYIPLIDISAFPSNNENCNINILLNSISTLNLSIPILLFYNINPEFSIENSSFDMYGVTKSIADEIKLKMSSNFTVTAAFKSLKEPIIKSFSLFQFVMIIAGILLCLALCSSFTLHFALFLRKRSFRRQQELHVPTQSSIPVVSKRKTLTSDVIEQFPKSLYTKTKLKSDKLEINYAKFENDAVLSTKAKTDTVINKVSTDESDLFGDKQNFNLPKFSSINLSDMYNKELTLRRKVVLGNSIEMKNIISTDPEESEKSQKNNPDETAIYIPSDFMAGSCNSVETILTIRSDCETLQDFSLETESKNKTSVEEGRDFQRRGTEDTITFETEGSNTSHVSLISFTSSKNELQETCVICIEEYEESDEIRTLPCKHFFHTHCIDEWLRTKSTQCPLCKSDFEV</sequence>
<dbReference type="GO" id="GO:0016567">
    <property type="term" value="P:protein ubiquitination"/>
    <property type="evidence" value="ECO:0007669"/>
    <property type="project" value="TreeGrafter"/>
</dbReference>
<protein>
    <recommendedName>
        <fullName evidence="3">RING-type E3 ubiquitin transferase</fullName>
        <ecNumber evidence="3">2.3.2.27</ecNumber>
    </recommendedName>
</protein>
<evidence type="ECO:0000256" key="6">
    <source>
        <dbReference type="ARBA" id="ARBA00022723"/>
    </source>
</evidence>
<dbReference type="InterPro" id="IPR013083">
    <property type="entry name" value="Znf_RING/FYVE/PHD"/>
</dbReference>
<evidence type="ECO:0000313" key="15">
    <source>
        <dbReference type="EMBL" id="KAJ3211054.1"/>
    </source>
</evidence>
<dbReference type="PROSITE" id="PS50089">
    <property type="entry name" value="ZF_RING_2"/>
    <property type="match status" value="1"/>
</dbReference>
<keyword evidence="8" id="KW-0833">Ubl conjugation pathway</keyword>
<evidence type="ECO:0000313" key="16">
    <source>
        <dbReference type="Proteomes" id="UP001211065"/>
    </source>
</evidence>
<dbReference type="GO" id="GO:0008270">
    <property type="term" value="F:zinc ion binding"/>
    <property type="evidence" value="ECO:0007669"/>
    <property type="project" value="UniProtKB-KW"/>
</dbReference>
<reference evidence="15" key="1">
    <citation type="submission" date="2020-05" db="EMBL/GenBank/DDBJ databases">
        <title>Phylogenomic resolution of chytrid fungi.</title>
        <authorList>
            <person name="Stajich J.E."/>
            <person name="Amses K."/>
            <person name="Simmons R."/>
            <person name="Seto K."/>
            <person name="Myers J."/>
            <person name="Bonds A."/>
            <person name="Quandt C.A."/>
            <person name="Barry K."/>
            <person name="Liu P."/>
            <person name="Grigoriev I."/>
            <person name="Longcore J.E."/>
            <person name="James T.Y."/>
        </authorList>
    </citation>
    <scope>NUCLEOTIDE SEQUENCE</scope>
    <source>
        <strain evidence="15">JEL0476</strain>
    </source>
</reference>
<dbReference type="SUPFAM" id="SSF57850">
    <property type="entry name" value="RING/U-box"/>
    <property type="match status" value="1"/>
</dbReference>
<keyword evidence="7 12" id="KW-0863">Zinc-finger</keyword>
<evidence type="ECO:0000256" key="10">
    <source>
        <dbReference type="ARBA" id="ARBA00022989"/>
    </source>
</evidence>
<dbReference type="SMART" id="SM00184">
    <property type="entry name" value="RING"/>
    <property type="match status" value="1"/>
</dbReference>
<evidence type="ECO:0000256" key="1">
    <source>
        <dbReference type="ARBA" id="ARBA00000900"/>
    </source>
</evidence>
<organism evidence="15 16">
    <name type="scientific">Clydaea vesicula</name>
    <dbReference type="NCBI Taxonomy" id="447962"/>
    <lineage>
        <taxon>Eukaryota</taxon>
        <taxon>Fungi</taxon>
        <taxon>Fungi incertae sedis</taxon>
        <taxon>Chytridiomycota</taxon>
        <taxon>Chytridiomycota incertae sedis</taxon>
        <taxon>Chytridiomycetes</taxon>
        <taxon>Lobulomycetales</taxon>
        <taxon>Lobulomycetaceae</taxon>
        <taxon>Clydaea</taxon>
    </lineage>
</organism>
<dbReference type="SMART" id="SM00744">
    <property type="entry name" value="RINGv"/>
    <property type="match status" value="1"/>
</dbReference>
<dbReference type="AlphaFoldDB" id="A0AAD5TZ63"/>
<proteinExistence type="predicted"/>
<dbReference type="FunFam" id="3.30.40.10:FF:000388">
    <property type="entry name" value="Putative RING zinc finger domain superfamily protein"/>
    <property type="match status" value="1"/>
</dbReference>
<keyword evidence="11 13" id="KW-0472">Membrane</keyword>
<keyword evidence="10 13" id="KW-1133">Transmembrane helix</keyword>
<comment type="caution">
    <text evidence="15">The sequence shown here is derived from an EMBL/GenBank/DDBJ whole genome shotgun (WGS) entry which is preliminary data.</text>
</comment>
<evidence type="ECO:0000256" key="7">
    <source>
        <dbReference type="ARBA" id="ARBA00022771"/>
    </source>
</evidence>
<dbReference type="GO" id="GO:0061630">
    <property type="term" value="F:ubiquitin protein ligase activity"/>
    <property type="evidence" value="ECO:0007669"/>
    <property type="project" value="UniProtKB-EC"/>
</dbReference>
<name>A0AAD5TZ63_9FUNG</name>
<feature type="transmembrane region" description="Helical" evidence="13">
    <location>
        <begin position="160"/>
        <end position="188"/>
    </location>
</feature>
<keyword evidence="5 13" id="KW-0812">Transmembrane</keyword>
<dbReference type="PANTHER" id="PTHR45977">
    <property type="entry name" value="TARGET OF ERK KINASE MPK-1"/>
    <property type="match status" value="1"/>
</dbReference>
<evidence type="ECO:0000256" key="8">
    <source>
        <dbReference type="ARBA" id="ARBA00022786"/>
    </source>
</evidence>
<comment type="catalytic activity">
    <reaction evidence="1">
        <text>S-ubiquitinyl-[E2 ubiquitin-conjugating enzyme]-L-cysteine + [acceptor protein]-L-lysine = [E2 ubiquitin-conjugating enzyme]-L-cysteine + N(6)-ubiquitinyl-[acceptor protein]-L-lysine.</text>
        <dbReference type="EC" id="2.3.2.27"/>
    </reaction>
</comment>
<keyword evidence="9" id="KW-0862">Zinc</keyword>
<dbReference type="GO" id="GO:0016020">
    <property type="term" value="C:membrane"/>
    <property type="evidence" value="ECO:0007669"/>
    <property type="project" value="UniProtKB-SubCell"/>
</dbReference>
<dbReference type="GO" id="GO:0006511">
    <property type="term" value="P:ubiquitin-dependent protein catabolic process"/>
    <property type="evidence" value="ECO:0007669"/>
    <property type="project" value="TreeGrafter"/>
</dbReference>
<feature type="domain" description="RING-type" evidence="14">
    <location>
        <begin position="420"/>
        <end position="462"/>
    </location>
</feature>
<keyword evidence="4" id="KW-0808">Transferase</keyword>
<comment type="subcellular location">
    <subcellularLocation>
        <location evidence="2">Membrane</location>
        <topology evidence="2">Multi-pass membrane protein</topology>
    </subcellularLocation>
</comment>
<dbReference type="Gene3D" id="3.30.40.10">
    <property type="entry name" value="Zinc/RING finger domain, C3HC4 (zinc finger)"/>
    <property type="match status" value="1"/>
</dbReference>
<dbReference type="PANTHER" id="PTHR45977:SF4">
    <property type="entry name" value="RING-TYPE DOMAIN-CONTAINING PROTEIN"/>
    <property type="match status" value="1"/>
</dbReference>
<evidence type="ECO:0000256" key="9">
    <source>
        <dbReference type="ARBA" id="ARBA00022833"/>
    </source>
</evidence>
<evidence type="ECO:0000259" key="14">
    <source>
        <dbReference type="PROSITE" id="PS50089"/>
    </source>
</evidence>
<keyword evidence="16" id="KW-1185">Reference proteome</keyword>
<evidence type="ECO:0000256" key="11">
    <source>
        <dbReference type="ARBA" id="ARBA00023136"/>
    </source>
</evidence>
<dbReference type="Proteomes" id="UP001211065">
    <property type="component" value="Unassembled WGS sequence"/>
</dbReference>
<evidence type="ECO:0000256" key="4">
    <source>
        <dbReference type="ARBA" id="ARBA00022679"/>
    </source>
</evidence>